<accession>A0A3N0I2W6</accession>
<sequence>MQVAKKRGQHKRRNHRRPIIIGILCIVMICTFVFFLHHTNTEVQAGQAYVVAQEKKSTSALKPTLEKKRQAEMSQAMAEGKLNVFSMFDDYVFFGDSRVMGFETYGYLDANRVLGDSGGTIKRVDDHLNEIKSLKPTRVYLSYGMNDMGLKINDEQGGYAGVYETEVKKILAIVPNAKIYVCSIIPCSPEALQKSPSWGQVGTYNQQLKAMCKKNKWTYINCTKLADNGNADIYQSDGIHFLTSFYPVWAQTIIDATQKAES</sequence>
<dbReference type="Proteomes" id="UP000276568">
    <property type="component" value="Unassembled WGS sequence"/>
</dbReference>
<evidence type="ECO:0000313" key="3">
    <source>
        <dbReference type="EMBL" id="RNM31361.1"/>
    </source>
</evidence>
<dbReference type="InterPro" id="IPR013830">
    <property type="entry name" value="SGNH_hydro"/>
</dbReference>
<dbReference type="InterPro" id="IPR036514">
    <property type="entry name" value="SGNH_hydro_sf"/>
</dbReference>
<keyword evidence="1" id="KW-1133">Transmembrane helix</keyword>
<dbReference type="EMBL" id="RJQC01000001">
    <property type="protein sequence ID" value="RNM31361.1"/>
    <property type="molecule type" value="Genomic_DNA"/>
</dbReference>
<organism evidence="3 4">
    <name type="scientific">Absicoccus porci</name>
    <dbReference type="NCBI Taxonomy" id="2486576"/>
    <lineage>
        <taxon>Bacteria</taxon>
        <taxon>Bacillati</taxon>
        <taxon>Bacillota</taxon>
        <taxon>Erysipelotrichia</taxon>
        <taxon>Erysipelotrichales</taxon>
        <taxon>Erysipelotrichaceae</taxon>
        <taxon>Absicoccus</taxon>
    </lineage>
</organism>
<keyword evidence="1" id="KW-0472">Membrane</keyword>
<name>A0A3N0I2W6_9FIRM</name>
<dbReference type="OrthoDB" id="1652311at2"/>
<feature type="domain" description="SGNH hydrolase-type esterase" evidence="2">
    <location>
        <begin position="114"/>
        <end position="241"/>
    </location>
</feature>
<dbReference type="Gene3D" id="3.40.50.1110">
    <property type="entry name" value="SGNH hydrolase"/>
    <property type="match status" value="1"/>
</dbReference>
<evidence type="ECO:0000259" key="2">
    <source>
        <dbReference type="Pfam" id="PF13472"/>
    </source>
</evidence>
<dbReference type="AlphaFoldDB" id="A0A3N0I2W6"/>
<dbReference type="SUPFAM" id="SSF52266">
    <property type="entry name" value="SGNH hydrolase"/>
    <property type="match status" value="1"/>
</dbReference>
<dbReference type="Pfam" id="PF13472">
    <property type="entry name" value="Lipase_GDSL_2"/>
    <property type="match status" value="1"/>
</dbReference>
<proteinExistence type="predicted"/>
<reference evidence="3 4" key="1">
    <citation type="submission" date="2018-11" db="EMBL/GenBank/DDBJ databases">
        <title>Clostridium sp. nov., a member of the family Erysipelotrichaceae isolated from pig faeces.</title>
        <authorList>
            <person name="Chang Y.-H."/>
        </authorList>
    </citation>
    <scope>NUCLEOTIDE SEQUENCE [LARGE SCALE GENOMIC DNA]</scope>
    <source>
        <strain evidence="3 4">YH-panp20</strain>
    </source>
</reference>
<evidence type="ECO:0000256" key="1">
    <source>
        <dbReference type="SAM" id="Phobius"/>
    </source>
</evidence>
<keyword evidence="1" id="KW-0812">Transmembrane</keyword>
<protein>
    <recommendedName>
        <fullName evidence="2">SGNH hydrolase-type esterase domain-containing protein</fullName>
    </recommendedName>
</protein>
<gene>
    <name evidence="3" type="ORF">EDX97_02030</name>
</gene>
<comment type="caution">
    <text evidence="3">The sequence shown here is derived from an EMBL/GenBank/DDBJ whole genome shotgun (WGS) entry which is preliminary data.</text>
</comment>
<keyword evidence="4" id="KW-1185">Reference proteome</keyword>
<feature type="transmembrane region" description="Helical" evidence="1">
    <location>
        <begin position="20"/>
        <end position="37"/>
    </location>
</feature>
<evidence type="ECO:0000313" key="4">
    <source>
        <dbReference type="Proteomes" id="UP000276568"/>
    </source>
</evidence>